<evidence type="ECO:0000256" key="2">
    <source>
        <dbReference type="ARBA" id="ARBA00007965"/>
    </source>
</evidence>
<feature type="transmembrane region" description="Helical" evidence="7">
    <location>
        <begin position="406"/>
        <end position="429"/>
    </location>
</feature>
<feature type="transmembrane region" description="Helical" evidence="7">
    <location>
        <begin position="73"/>
        <end position="92"/>
    </location>
</feature>
<dbReference type="Pfam" id="PF01733">
    <property type="entry name" value="Nucleoside_tran"/>
    <property type="match status" value="1"/>
</dbReference>
<protein>
    <submittedName>
        <fullName evidence="8">Equilibrative nucleoside transporter 3</fullName>
    </submittedName>
</protein>
<dbReference type="PANTHER" id="PTHR10332">
    <property type="entry name" value="EQUILIBRATIVE NUCLEOSIDE TRANSPORTER"/>
    <property type="match status" value="1"/>
</dbReference>
<dbReference type="InterPro" id="IPR002259">
    <property type="entry name" value="Eqnu_transpt"/>
</dbReference>
<evidence type="ECO:0000256" key="4">
    <source>
        <dbReference type="ARBA" id="ARBA00022692"/>
    </source>
</evidence>
<feature type="transmembrane region" description="Helical" evidence="7">
    <location>
        <begin position="104"/>
        <end position="123"/>
    </location>
</feature>
<keyword evidence="4 7" id="KW-0812">Transmembrane</keyword>
<dbReference type="SUPFAM" id="SSF103473">
    <property type="entry name" value="MFS general substrate transporter"/>
    <property type="match status" value="1"/>
</dbReference>
<dbReference type="InterPro" id="IPR036259">
    <property type="entry name" value="MFS_trans_sf"/>
</dbReference>
<feature type="transmembrane region" description="Helical" evidence="7">
    <location>
        <begin position="197"/>
        <end position="217"/>
    </location>
</feature>
<accession>A0AA36B850</accession>
<feature type="transmembrane region" description="Helical" evidence="7">
    <location>
        <begin position="163"/>
        <end position="185"/>
    </location>
</feature>
<feature type="transmembrane region" description="Helical" evidence="7">
    <location>
        <begin position="331"/>
        <end position="355"/>
    </location>
</feature>
<proteinExistence type="inferred from homology"/>
<gene>
    <name evidence="8" type="ORF">OCTVUL_1B002678</name>
</gene>
<feature type="transmembrane region" description="Helical" evidence="7">
    <location>
        <begin position="261"/>
        <end position="282"/>
    </location>
</feature>
<dbReference type="PIRSF" id="PIRSF016379">
    <property type="entry name" value="ENT"/>
    <property type="match status" value="1"/>
</dbReference>
<organism evidence="8 9">
    <name type="scientific">Octopus vulgaris</name>
    <name type="common">Common octopus</name>
    <dbReference type="NCBI Taxonomy" id="6645"/>
    <lineage>
        <taxon>Eukaryota</taxon>
        <taxon>Metazoa</taxon>
        <taxon>Spiralia</taxon>
        <taxon>Lophotrochozoa</taxon>
        <taxon>Mollusca</taxon>
        <taxon>Cephalopoda</taxon>
        <taxon>Coleoidea</taxon>
        <taxon>Octopodiformes</taxon>
        <taxon>Octopoda</taxon>
        <taxon>Incirrata</taxon>
        <taxon>Octopodidae</taxon>
        <taxon>Octopus</taxon>
    </lineage>
</organism>
<keyword evidence="5 7" id="KW-1133">Transmembrane helix</keyword>
<comment type="subcellular location">
    <subcellularLocation>
        <location evidence="1">Membrane</location>
        <topology evidence="1">Multi-pass membrane protein</topology>
    </subcellularLocation>
</comment>
<feature type="transmembrane region" description="Helical" evidence="7">
    <location>
        <begin position="129"/>
        <end position="156"/>
    </location>
</feature>
<feature type="transmembrane region" description="Helical" evidence="7">
    <location>
        <begin position="302"/>
        <end position="319"/>
    </location>
</feature>
<evidence type="ECO:0000256" key="6">
    <source>
        <dbReference type="ARBA" id="ARBA00023136"/>
    </source>
</evidence>
<evidence type="ECO:0000256" key="5">
    <source>
        <dbReference type="ARBA" id="ARBA00022989"/>
    </source>
</evidence>
<dbReference type="PRINTS" id="PR01130">
    <property type="entry name" value="DERENTRNSPRT"/>
</dbReference>
<reference evidence="8" key="1">
    <citation type="submission" date="2023-08" db="EMBL/GenBank/DDBJ databases">
        <authorList>
            <person name="Alioto T."/>
            <person name="Alioto T."/>
            <person name="Gomez Garrido J."/>
        </authorList>
    </citation>
    <scope>NUCLEOTIDE SEQUENCE</scope>
</reference>
<evidence type="ECO:0000256" key="7">
    <source>
        <dbReference type="SAM" id="Phobius"/>
    </source>
</evidence>
<evidence type="ECO:0000256" key="3">
    <source>
        <dbReference type="ARBA" id="ARBA00022448"/>
    </source>
</evidence>
<comment type="similarity">
    <text evidence="2">Belongs to the SLC29A/ENT transporter (TC 2.A.57) family.</text>
</comment>
<evidence type="ECO:0000256" key="1">
    <source>
        <dbReference type="ARBA" id="ARBA00004141"/>
    </source>
</evidence>
<dbReference type="GO" id="GO:0005337">
    <property type="term" value="F:nucleoside transmembrane transporter activity"/>
    <property type="evidence" value="ECO:0007669"/>
    <property type="project" value="InterPro"/>
</dbReference>
<dbReference type="PANTHER" id="PTHR10332:SF88">
    <property type="entry name" value="EQUILIBRATIVE NUCLEOSIDE TRANSPORTER 1, ISOFORM A"/>
    <property type="match status" value="1"/>
</dbReference>
<keyword evidence="6 7" id="KW-0472">Membrane</keyword>
<keyword evidence="3" id="KW-0813">Transport</keyword>
<name>A0AA36B850_OCTVU</name>
<dbReference type="GO" id="GO:0005886">
    <property type="term" value="C:plasma membrane"/>
    <property type="evidence" value="ECO:0007669"/>
    <property type="project" value="TreeGrafter"/>
</dbReference>
<dbReference type="EMBL" id="OX597824">
    <property type="protein sequence ID" value="CAI9729640.1"/>
    <property type="molecule type" value="Genomic_DNA"/>
</dbReference>
<dbReference type="AlphaFoldDB" id="A0AA36B850"/>
<dbReference type="Proteomes" id="UP001162480">
    <property type="component" value="Chromosome 11"/>
</dbReference>
<feature type="transmembrane region" description="Helical" evidence="7">
    <location>
        <begin position="20"/>
        <end position="40"/>
    </location>
</feature>
<feature type="transmembrane region" description="Helical" evidence="7">
    <location>
        <begin position="367"/>
        <end position="385"/>
    </location>
</feature>
<evidence type="ECO:0000313" key="9">
    <source>
        <dbReference type="Proteomes" id="UP001162480"/>
    </source>
</evidence>
<evidence type="ECO:0000313" key="8">
    <source>
        <dbReference type="EMBL" id="CAI9729640.1"/>
    </source>
</evidence>
<keyword evidence="9" id="KW-1185">Reference proteome</keyword>
<sequence>MEESESLINQGPTPIDKYHLVYIITYLLGVTTLLPWNFFITGEKYFHFKLRNTTLPGNMSDVTPLQQYFESSLAVSATVSNVLCNIIVVIIVKRVGMKTRFTTSFVSIMLLLGLTVSFVKVNTNSYQTAFFVIVLLTIIFLSGSSAVLNATALGFASIMPTKYINALMGGQALGGTFASLANILALATLPSVTDSALLYFIIAILVTILTFFGYFYLYKLEFSRYYIFREGSSYIYDVHENDKIINKRQVQSSIWSVFLKIWKWGFAALLTFAVTLSCFPAASSSIQPINDLGWFERFYSPVVNFLVFNVTDLLGRIIAGKTRFLFKPKSSTLFLITALLRLVFIPLIMLCNVQPREHMTVLFDNDYAAGIIIFFLGLSNGFISNTSMMLAPRLVENHEAEQTGTLLSLFVTIGLAVGSCFSVLVIKLIGLASSARQLYIPKNPKIALIGNLNEK</sequence>